<name>A0A7X6AVU5_STRMQ</name>
<organism evidence="1 2">
    <name type="scientific">Streptomyces malaysiensis</name>
    <dbReference type="NCBI Taxonomy" id="92644"/>
    <lineage>
        <taxon>Bacteria</taxon>
        <taxon>Bacillati</taxon>
        <taxon>Actinomycetota</taxon>
        <taxon>Actinomycetes</taxon>
        <taxon>Kitasatosporales</taxon>
        <taxon>Streptomycetaceae</taxon>
        <taxon>Streptomyces</taxon>
        <taxon>Streptomyces violaceusniger group</taxon>
    </lineage>
</organism>
<reference evidence="1 2" key="1">
    <citation type="submission" date="2020-02" db="EMBL/GenBank/DDBJ databases">
        <title>Streptomyces malaysiensis DSM14702 (JHCC583434, PFL_A843) Genome sequencing and assembly.</title>
        <authorList>
            <person name="Samborskyy M."/>
        </authorList>
    </citation>
    <scope>NUCLEOTIDE SEQUENCE [LARGE SCALE GENOMIC DNA]</scope>
    <source>
        <strain evidence="1 2">DSM 14702</strain>
    </source>
</reference>
<accession>A0A7X6AVU5</accession>
<dbReference type="EMBL" id="JAALLH010000001">
    <property type="protein sequence ID" value="NIY64085.1"/>
    <property type="molecule type" value="Genomic_DNA"/>
</dbReference>
<comment type="caution">
    <text evidence="1">The sequence shown here is derived from an EMBL/GenBank/DDBJ whole genome shotgun (WGS) entry which is preliminary data.</text>
</comment>
<protein>
    <recommendedName>
        <fullName evidence="3">Ribbon-helix-helix protein CopG domain-containing protein</fullName>
    </recommendedName>
</protein>
<evidence type="ECO:0008006" key="3">
    <source>
        <dbReference type="Google" id="ProtNLM"/>
    </source>
</evidence>
<dbReference type="AlphaFoldDB" id="A0A7X6AVU5"/>
<sequence>MSIQVPEDLEARLRQLAAAQGITVDELVTKELSKLVMSRPVRALRGKGVLHASSSAPYARDLKAYMRGETDDARS</sequence>
<evidence type="ECO:0000313" key="1">
    <source>
        <dbReference type="EMBL" id="NIY64085.1"/>
    </source>
</evidence>
<proteinExistence type="predicted"/>
<dbReference type="Proteomes" id="UP000536624">
    <property type="component" value="Unassembled WGS sequence"/>
</dbReference>
<gene>
    <name evidence="1" type="ORF">SMALB_2034</name>
</gene>
<evidence type="ECO:0000313" key="2">
    <source>
        <dbReference type="Proteomes" id="UP000536624"/>
    </source>
</evidence>
<dbReference type="RefSeq" id="WP_167500717.1">
    <property type="nucleotide sequence ID" value="NZ_JAALLH010000001.1"/>
</dbReference>